<organism evidence="2 3">
    <name type="scientific">Flavobacterium azooxidireducens</name>
    <dbReference type="NCBI Taxonomy" id="1871076"/>
    <lineage>
        <taxon>Bacteria</taxon>
        <taxon>Pseudomonadati</taxon>
        <taxon>Bacteroidota</taxon>
        <taxon>Flavobacteriia</taxon>
        <taxon>Flavobacteriales</taxon>
        <taxon>Flavobacteriaceae</taxon>
        <taxon>Flavobacterium</taxon>
    </lineage>
</organism>
<keyword evidence="2" id="KW-0808">Transferase</keyword>
<reference evidence="2" key="1">
    <citation type="submission" date="2022-04" db="EMBL/GenBank/DDBJ databases">
        <title>Consumption of N2O by Flavobacterium azooxidireducens sp. nov. isolated from Decomposing Leaf Litter of Phragmites australis (Cav.).</title>
        <authorList>
            <person name="Behrendt U."/>
            <person name="Spanner T."/>
            <person name="Augustin J."/>
            <person name="Horn M.A."/>
            <person name="Kolb S."/>
            <person name="Ulrich A."/>
        </authorList>
    </citation>
    <scope>NUCLEOTIDE SEQUENCE</scope>
    <source>
        <strain evidence="2">IGB 4-14</strain>
    </source>
</reference>
<dbReference type="SUPFAM" id="SSF55729">
    <property type="entry name" value="Acyl-CoA N-acyltransferases (Nat)"/>
    <property type="match status" value="1"/>
</dbReference>
<dbReference type="PROSITE" id="PS51186">
    <property type="entry name" value="GNAT"/>
    <property type="match status" value="1"/>
</dbReference>
<dbReference type="EMBL" id="CP096205">
    <property type="protein sequence ID" value="UPQ80469.1"/>
    <property type="molecule type" value="Genomic_DNA"/>
</dbReference>
<dbReference type="RefSeq" id="WP_248436363.1">
    <property type="nucleotide sequence ID" value="NZ_CP096205.1"/>
</dbReference>
<dbReference type="Proteomes" id="UP000830583">
    <property type="component" value="Chromosome"/>
</dbReference>
<dbReference type="EC" id="2.3.1.-" evidence="2"/>
<gene>
    <name evidence="2" type="ORF">M0M57_06420</name>
</gene>
<dbReference type="InterPro" id="IPR016181">
    <property type="entry name" value="Acyl_CoA_acyltransferase"/>
</dbReference>
<name>A0ABY4KI25_9FLAO</name>
<proteinExistence type="predicted"/>
<dbReference type="Gene3D" id="3.40.630.30">
    <property type="match status" value="1"/>
</dbReference>
<evidence type="ECO:0000259" key="1">
    <source>
        <dbReference type="PROSITE" id="PS51186"/>
    </source>
</evidence>
<sequence>MKLQFKIKRFNELSLVELYNVLQLRSEVFVVEQNCVYQDIDGKDEKALHLIGTFNNKIVAYVRIFKPGDYFEEASIGRVVVKQTYRDKKWGFDLMQEAIAATKSELNETNITISAQLYLQKFYENLGFVQTSEVYLEDDIEHIQMKRKGLSTPKINF</sequence>
<dbReference type="GO" id="GO:0016746">
    <property type="term" value="F:acyltransferase activity"/>
    <property type="evidence" value="ECO:0007669"/>
    <property type="project" value="UniProtKB-KW"/>
</dbReference>
<dbReference type="CDD" id="cd04301">
    <property type="entry name" value="NAT_SF"/>
    <property type="match status" value="1"/>
</dbReference>
<dbReference type="InterPro" id="IPR000182">
    <property type="entry name" value="GNAT_dom"/>
</dbReference>
<keyword evidence="3" id="KW-1185">Reference proteome</keyword>
<accession>A0ABY4KI25</accession>
<evidence type="ECO:0000313" key="3">
    <source>
        <dbReference type="Proteomes" id="UP000830583"/>
    </source>
</evidence>
<keyword evidence="2" id="KW-0012">Acyltransferase</keyword>
<evidence type="ECO:0000313" key="2">
    <source>
        <dbReference type="EMBL" id="UPQ80469.1"/>
    </source>
</evidence>
<feature type="domain" description="N-acetyltransferase" evidence="1">
    <location>
        <begin position="8"/>
        <end position="150"/>
    </location>
</feature>
<dbReference type="Pfam" id="PF13673">
    <property type="entry name" value="Acetyltransf_10"/>
    <property type="match status" value="1"/>
</dbReference>
<protein>
    <submittedName>
        <fullName evidence="2">GNAT family N-acetyltransferase</fullName>
        <ecNumber evidence="2">2.3.1.-</ecNumber>
    </submittedName>
</protein>